<evidence type="ECO:0000313" key="2">
    <source>
        <dbReference type="EMBL" id="KAL1841724.1"/>
    </source>
</evidence>
<dbReference type="Proteomes" id="UP001586593">
    <property type="component" value="Unassembled WGS sequence"/>
</dbReference>
<accession>A0ABR3VIM4</accession>
<dbReference type="SUPFAM" id="SSF56112">
    <property type="entry name" value="Protein kinase-like (PK-like)"/>
    <property type="match status" value="1"/>
</dbReference>
<dbReference type="InterPro" id="IPR035896">
    <property type="entry name" value="AN1-like_Znf"/>
</dbReference>
<dbReference type="InterPro" id="IPR011009">
    <property type="entry name" value="Kinase-like_dom_sf"/>
</dbReference>
<dbReference type="InterPro" id="IPR051678">
    <property type="entry name" value="AGP_Transferase"/>
</dbReference>
<gene>
    <name evidence="2" type="ORF">VTK73DRAFT_3398</name>
</gene>
<evidence type="ECO:0000313" key="3">
    <source>
        <dbReference type="Proteomes" id="UP001586593"/>
    </source>
</evidence>
<organism evidence="2 3">
    <name type="scientific">Phialemonium thermophilum</name>
    <dbReference type="NCBI Taxonomy" id="223376"/>
    <lineage>
        <taxon>Eukaryota</taxon>
        <taxon>Fungi</taxon>
        <taxon>Dikarya</taxon>
        <taxon>Ascomycota</taxon>
        <taxon>Pezizomycotina</taxon>
        <taxon>Sordariomycetes</taxon>
        <taxon>Sordariomycetidae</taxon>
        <taxon>Cephalothecales</taxon>
        <taxon>Cephalothecaceae</taxon>
        <taxon>Phialemonium</taxon>
    </lineage>
</organism>
<protein>
    <recommendedName>
        <fullName evidence="1">Aminoglycoside phosphotransferase domain-containing protein</fullName>
    </recommendedName>
</protein>
<dbReference type="InterPro" id="IPR002575">
    <property type="entry name" value="Aminoglycoside_PTrfase"/>
</dbReference>
<dbReference type="Gene3D" id="3.90.1200.10">
    <property type="match status" value="1"/>
</dbReference>
<dbReference type="PANTHER" id="PTHR21310">
    <property type="entry name" value="AMINOGLYCOSIDE PHOSPHOTRANSFERASE-RELATED-RELATED"/>
    <property type="match status" value="1"/>
</dbReference>
<dbReference type="PANTHER" id="PTHR21310:SF15">
    <property type="entry name" value="AMINOGLYCOSIDE PHOSPHOTRANSFERASE DOMAIN-CONTAINING PROTEIN"/>
    <property type="match status" value="1"/>
</dbReference>
<reference evidence="2 3" key="1">
    <citation type="journal article" date="2024" name="Commun. Biol.">
        <title>Comparative genomic analysis of thermophilic fungi reveals convergent evolutionary adaptations and gene losses.</title>
        <authorList>
            <person name="Steindorff A.S."/>
            <person name="Aguilar-Pontes M.V."/>
            <person name="Robinson A.J."/>
            <person name="Andreopoulos B."/>
            <person name="LaButti K."/>
            <person name="Kuo A."/>
            <person name="Mondo S."/>
            <person name="Riley R."/>
            <person name="Otillar R."/>
            <person name="Haridas S."/>
            <person name="Lipzen A."/>
            <person name="Grimwood J."/>
            <person name="Schmutz J."/>
            <person name="Clum A."/>
            <person name="Reid I.D."/>
            <person name="Moisan M.C."/>
            <person name="Butler G."/>
            <person name="Nguyen T.T.M."/>
            <person name="Dewar K."/>
            <person name="Conant G."/>
            <person name="Drula E."/>
            <person name="Henrissat B."/>
            <person name="Hansel C."/>
            <person name="Singer S."/>
            <person name="Hutchinson M.I."/>
            <person name="de Vries R.P."/>
            <person name="Natvig D.O."/>
            <person name="Powell A.J."/>
            <person name="Tsang A."/>
            <person name="Grigoriev I.V."/>
        </authorList>
    </citation>
    <scope>NUCLEOTIDE SEQUENCE [LARGE SCALE GENOMIC DNA]</scope>
    <source>
        <strain evidence="2 3">ATCC 24622</strain>
    </source>
</reference>
<dbReference type="EMBL" id="JAZHXJ010002036">
    <property type="protein sequence ID" value="KAL1841724.1"/>
    <property type="molecule type" value="Genomic_DNA"/>
</dbReference>
<comment type="caution">
    <text evidence="2">The sequence shown here is derived from an EMBL/GenBank/DDBJ whole genome shotgun (WGS) entry which is preliminary data.</text>
</comment>
<feature type="domain" description="Aminoglycoside phosphotransferase" evidence="1">
    <location>
        <begin position="141"/>
        <end position="346"/>
    </location>
</feature>
<evidence type="ECO:0000259" key="1">
    <source>
        <dbReference type="Pfam" id="PF01636"/>
    </source>
</evidence>
<dbReference type="Pfam" id="PF01636">
    <property type="entry name" value="APH"/>
    <property type="match status" value="1"/>
</dbReference>
<proteinExistence type="predicted"/>
<keyword evidence="3" id="KW-1185">Reference proteome</keyword>
<sequence length="461" mass="51649">MPMWFCDIEGCQKPAVRHFGECILCDRHLCAVHLQPAFHRCPQWEDEHAYDPAARDAEARELAELFGKINVSALEARASSLRHGVPCSVPPLRYDRSTMSATMGGMNYHVEVAFDDGVRWMARIRRSNATSPPPALRDYILQSEVATLRFLERTSVPSPCVFDFALEGADNAVGVGYILMEKLPGKSLRWALATQAQKNKVMSQLADAFIELSRYPFDRLGSLDRPGDGHVGPFARESLTDFAGSEMRPLGPFSSYGQYHESSLRLVLDLILRGEMYAPQAVDAYLIHRFLVDLIPLIAAEPPHTEREQRHYLKHADDKGDHILVDEDFHVTGIIDWEWAHTAPAAVAFNSPIGLLPVANFYDGANELGADEAVFARLLEEKGRADLAACVWNGRVQHRFAFCCGYDLADWRGFVGLFRGLRDVVGVDAGLDWDDWKAVALRRYEEDAGLRALLSRHEAAR</sequence>
<name>A0ABR3VIM4_9PEZI</name>
<dbReference type="SUPFAM" id="SSF118310">
    <property type="entry name" value="AN1-like Zinc finger"/>
    <property type="match status" value="1"/>
</dbReference>